<feature type="transmembrane region" description="Helical" evidence="9">
    <location>
        <begin position="588"/>
        <end position="607"/>
    </location>
</feature>
<dbReference type="InterPro" id="IPR022646">
    <property type="entry name" value="SecD/SecF_CS"/>
</dbReference>
<feature type="transmembrane region" description="Helical" evidence="9">
    <location>
        <begin position="950"/>
        <end position="968"/>
    </location>
</feature>
<dbReference type="Gene3D" id="3.30.1360.200">
    <property type="match status" value="1"/>
</dbReference>
<evidence type="ECO:0000256" key="4">
    <source>
        <dbReference type="ARBA" id="ARBA00022692"/>
    </source>
</evidence>
<comment type="subunit">
    <text evidence="10">Forms a complex with SecD. Part of the essential Sec protein translocation apparatus which comprises SecA, SecYEG and auxiliary proteins SecDF. Other proteins may also be involved.</text>
</comment>
<feature type="domain" description="Protein translocase subunit SecDF P1" evidence="12">
    <location>
        <begin position="177"/>
        <end position="234"/>
    </location>
</feature>
<keyword evidence="8 9" id="KW-0472">Membrane</keyword>
<dbReference type="InterPro" id="IPR022813">
    <property type="entry name" value="SecD/SecF_arch_bac"/>
</dbReference>
<name>A0A5C6RSS3_9FLAO</name>
<feature type="transmembrane region" description="Helical" evidence="9">
    <location>
        <begin position="974"/>
        <end position="998"/>
    </location>
</feature>
<dbReference type="OrthoDB" id="9805019at2"/>
<dbReference type="NCBIfam" id="NF009585">
    <property type="entry name" value="PRK13024.1-5"/>
    <property type="match status" value="1"/>
</dbReference>
<keyword evidence="3 9" id="KW-1003">Cell membrane</keyword>
<evidence type="ECO:0000256" key="3">
    <source>
        <dbReference type="ARBA" id="ARBA00022475"/>
    </source>
</evidence>
<dbReference type="GO" id="GO:0043952">
    <property type="term" value="P:protein transport by the Sec complex"/>
    <property type="evidence" value="ECO:0007669"/>
    <property type="project" value="UniProtKB-UniRule"/>
</dbReference>
<comment type="subcellular location">
    <subcellularLocation>
        <location evidence="1 9">Cell membrane</location>
        <topology evidence="1 9">Multi-pass membrane protein</topology>
    </subcellularLocation>
</comment>
<evidence type="ECO:0000256" key="9">
    <source>
        <dbReference type="HAMAP-Rule" id="MF_01463"/>
    </source>
</evidence>
<dbReference type="Pfam" id="PF21760">
    <property type="entry name" value="SecD_1st"/>
    <property type="match status" value="1"/>
</dbReference>
<dbReference type="InterPro" id="IPR022645">
    <property type="entry name" value="SecD/SecF_bac"/>
</dbReference>
<evidence type="ECO:0000259" key="12">
    <source>
        <dbReference type="Pfam" id="PF21760"/>
    </source>
</evidence>
<evidence type="ECO:0000259" key="11">
    <source>
        <dbReference type="Pfam" id="PF02355"/>
    </source>
</evidence>
<feature type="transmembrane region" description="Helical" evidence="9">
    <location>
        <begin position="718"/>
        <end position="735"/>
    </location>
</feature>
<feature type="transmembrane region" description="Helical" evidence="9">
    <location>
        <begin position="899"/>
        <end position="922"/>
    </location>
</feature>
<dbReference type="FunFam" id="1.20.1640.10:FF:000004">
    <property type="entry name" value="Protein translocase subunit SecD"/>
    <property type="match status" value="1"/>
</dbReference>
<dbReference type="Proteomes" id="UP000321721">
    <property type="component" value="Unassembled WGS sequence"/>
</dbReference>
<dbReference type="Pfam" id="PF07549">
    <property type="entry name" value="Sec_GG"/>
    <property type="match status" value="2"/>
</dbReference>
<dbReference type="Pfam" id="PF22599">
    <property type="entry name" value="SecDF_P1_head"/>
    <property type="match status" value="1"/>
</dbReference>
<dbReference type="HAMAP" id="MF_01464_B">
    <property type="entry name" value="SecF_B"/>
    <property type="match status" value="1"/>
</dbReference>
<feature type="transmembrane region" description="Helical" evidence="9">
    <location>
        <begin position="534"/>
        <end position="554"/>
    </location>
</feature>
<feature type="domain" description="SecDF P1 head subdomain" evidence="13">
    <location>
        <begin position="416"/>
        <end position="512"/>
    </location>
</feature>
<dbReference type="GO" id="GO:0015450">
    <property type="term" value="F:protein-transporting ATPase activity"/>
    <property type="evidence" value="ECO:0007669"/>
    <property type="project" value="InterPro"/>
</dbReference>
<comment type="caution">
    <text evidence="14">The sequence shown here is derived from an EMBL/GenBank/DDBJ whole genome shotgun (WGS) entry which is preliminary data.</text>
</comment>
<dbReference type="EMBL" id="VOOS01000003">
    <property type="protein sequence ID" value="TXB65391.1"/>
    <property type="molecule type" value="Genomic_DNA"/>
</dbReference>
<dbReference type="SUPFAM" id="SSF82866">
    <property type="entry name" value="Multidrug efflux transporter AcrB transmembrane domain"/>
    <property type="match status" value="2"/>
</dbReference>
<dbReference type="Pfam" id="PF02355">
    <property type="entry name" value="SecD_SecF_C"/>
    <property type="match status" value="2"/>
</dbReference>
<evidence type="ECO:0000256" key="8">
    <source>
        <dbReference type="ARBA" id="ARBA00023136"/>
    </source>
</evidence>
<comment type="function">
    <text evidence="9">Part of the Sec protein translocase complex. Interacts with the SecYEG preprotein conducting channel. SecDF uses the proton motive force (PMF) to complete protein translocation after the ATP-dependent function of SecA.</text>
</comment>
<evidence type="ECO:0000256" key="1">
    <source>
        <dbReference type="ARBA" id="ARBA00004651"/>
    </source>
</evidence>
<comment type="caution">
    <text evidence="9">Lacks conserved residue(s) required for the propagation of feature annotation.</text>
</comment>
<dbReference type="NCBIfam" id="TIGR01129">
    <property type="entry name" value="secD"/>
    <property type="match status" value="1"/>
</dbReference>
<feature type="domain" description="Protein export membrane protein SecD/SecF C-terminal" evidence="11">
    <location>
        <begin position="514"/>
        <end position="682"/>
    </location>
</feature>
<keyword evidence="5 9" id="KW-0653">Protein transport</keyword>
<dbReference type="GO" id="GO:0065002">
    <property type="term" value="P:intracellular protein transmembrane transport"/>
    <property type="evidence" value="ECO:0007669"/>
    <property type="project" value="UniProtKB-UniRule"/>
</dbReference>
<accession>A0A5C6RSS3</accession>
<dbReference type="PRINTS" id="PR01755">
    <property type="entry name" value="SECFTRNLCASE"/>
</dbReference>
<protein>
    <recommendedName>
        <fullName evidence="9 10">Multifunctional fusion protein</fullName>
    </recommendedName>
    <domain>
        <recommendedName>
            <fullName evidence="9">Protein translocase subunit SecD</fullName>
        </recommendedName>
    </domain>
    <domain>
        <recommendedName>
            <fullName evidence="10">Protein-export membrane protein SecF</fullName>
        </recommendedName>
    </domain>
</protein>
<feature type="transmembrane region" description="Helical" evidence="9">
    <location>
        <begin position="628"/>
        <end position="652"/>
    </location>
</feature>
<evidence type="ECO:0000256" key="5">
    <source>
        <dbReference type="ARBA" id="ARBA00022927"/>
    </source>
</evidence>
<dbReference type="GO" id="GO:0005886">
    <property type="term" value="C:plasma membrane"/>
    <property type="evidence" value="ECO:0007669"/>
    <property type="project" value="UniProtKB-SubCell"/>
</dbReference>
<feature type="transmembrane region" description="Helical" evidence="9">
    <location>
        <begin position="561"/>
        <end position="582"/>
    </location>
</feature>
<evidence type="ECO:0000313" key="15">
    <source>
        <dbReference type="Proteomes" id="UP000321721"/>
    </source>
</evidence>
<dbReference type="InterPro" id="IPR005665">
    <property type="entry name" value="SecF_bac"/>
</dbReference>
<evidence type="ECO:0000259" key="13">
    <source>
        <dbReference type="Pfam" id="PF22599"/>
    </source>
</evidence>
<dbReference type="Gene3D" id="1.20.1640.10">
    <property type="entry name" value="Multidrug efflux transporter AcrB transmembrane domain"/>
    <property type="match status" value="2"/>
</dbReference>
<dbReference type="NCBIfam" id="TIGR00966">
    <property type="entry name" value="transloc_SecF"/>
    <property type="match status" value="1"/>
</dbReference>
<feature type="transmembrane region" description="Helical" evidence="9">
    <location>
        <begin position="664"/>
        <end position="683"/>
    </location>
</feature>
<dbReference type="Gene3D" id="3.30.70.3220">
    <property type="match status" value="1"/>
</dbReference>
<comment type="similarity">
    <text evidence="9">Belongs to the SecD/SecF family. SecD subfamily.</text>
</comment>
<sequence>MQNKGLLTTFTVLFALAALYALSLTFVANGVESDAKDYANGDSDVEYAYLDSMSSEEVYPIIGYTYGELRTKTLNLGLDLKGGMNVTLEVQISEVVKALSSFSKDNAFNQAIIDAKTAQKATNADFVTLFGQVYQEKNPNGKLSSIFYTLDNKDKLSPNATNEEVLAFIKEEADDAIERSFNVLRTRISLFGAAQPNIQKLTGSDRILVELPGVKDKVRVRQLLQGTAKLEFWLTYENQEIYPMLAQADELLGAANKAKASVIDTTVTDEVLSEGTAEEVADAIETLVDSTVNSAEEGTASLLDKIEGAEGESSDSNAVATPEQSFEDYAKDHPLFAIMRPAIFQDEQGQYFPGQGPIVGYVAIKDTAKVNSYMAMKEVRALFPPRIKFLWTAKPYDDEGKFLQLLAIKVDNREGKAVLEGDVIIDASQQFDQFSGSPRIDMAMNGEGANKWKHITADNIGKSVVIALDNLVYSFPTVQGEISGGQSNITGNFDIEEAKLIANILKAGKLPAPARIIEENVVGPTLGQESINKGMLSFIVALLVVLAYMVFYYSKAGIASVIALLANMFFIFGVLASMPQLIALTLPGIAGIILTIGMSVDANVLIFERIREEIAAGKGTRLAVADGYKFAYSSIIDANVTTLLTGAVLWFFGTGPVEGFAKTLVIGIGTSLFTAIFITRLIFEFNLNKNKVLSFSTKLTDGAFKNTNINFLTNRKKFYILSGIIIVIGLGSLLTKGLQYGIDFKGGRTYVVRFDNPVSTVDISKSLESLFETSPETKTFGDDNQVKITTTFMIDSEDENADDVVEGKLNEGLASLSSKYEVMSSQKVGPTIADDIKTSSFWSILFSLIIIFIYIVFRFKKWQFGVGAIFALFHDVLITLAIFSIFYGILPFSLEVDQAFIAAILTVVGYSINDTVVVFDRIREYLGSFKKRDNEDVINEALNSTLSRTVNTSLSTIFVLLMIFVFGGEVIRGFSFALLIGVIVGTYSSLFIASPIMYDFTKKIDKK</sequence>
<evidence type="ECO:0000256" key="10">
    <source>
        <dbReference type="HAMAP-Rule" id="MF_01464"/>
    </source>
</evidence>
<comment type="similarity">
    <text evidence="10">Belongs to the SecD/SecF family. SecF subfamily.</text>
</comment>
<reference evidence="14 15" key="1">
    <citation type="submission" date="2019-08" db="EMBL/GenBank/DDBJ databases">
        <title>Genome of Vicingus serpentipes NCIMB 15042.</title>
        <authorList>
            <person name="Bowman J.P."/>
        </authorList>
    </citation>
    <scope>NUCLEOTIDE SEQUENCE [LARGE SCALE GENOMIC DNA]</scope>
    <source>
        <strain evidence="14 15">NCIMB 15042</strain>
    </source>
</reference>
<keyword evidence="7 9" id="KW-0811">Translocation</keyword>
<dbReference type="InterPro" id="IPR005791">
    <property type="entry name" value="SecD"/>
</dbReference>
<feature type="transmembrane region" description="Helical" evidence="9">
    <location>
        <begin position="864"/>
        <end position="887"/>
    </location>
</feature>
<keyword evidence="15" id="KW-1185">Reference proteome</keyword>
<dbReference type="AlphaFoldDB" id="A0A5C6RSS3"/>
<keyword evidence="4 9" id="KW-0812">Transmembrane</keyword>
<dbReference type="InterPro" id="IPR055344">
    <property type="entry name" value="SecD_SecF_C_bact"/>
</dbReference>
<dbReference type="HAMAP" id="MF_01463_B">
    <property type="entry name" value="SecD_B"/>
    <property type="match status" value="1"/>
</dbReference>
<keyword evidence="2 9" id="KW-0813">Transport</keyword>
<organism evidence="14 15">
    <name type="scientific">Vicingus serpentipes</name>
    <dbReference type="NCBI Taxonomy" id="1926625"/>
    <lineage>
        <taxon>Bacteria</taxon>
        <taxon>Pseudomonadati</taxon>
        <taxon>Bacteroidota</taxon>
        <taxon>Flavobacteriia</taxon>
        <taxon>Flavobacteriales</taxon>
        <taxon>Vicingaceae</taxon>
        <taxon>Vicingus</taxon>
    </lineage>
</organism>
<proteinExistence type="inferred from homology"/>
<comment type="subunit">
    <text evidence="9">Forms a complex with SecF. Part of the essential Sec protein translocation apparatus which comprises SecA, SecYEG and auxiliary proteins SecDF. Other proteins may also be involved.</text>
</comment>
<dbReference type="NCBIfam" id="TIGR00916">
    <property type="entry name" value="2A0604s01"/>
    <property type="match status" value="2"/>
</dbReference>
<feature type="transmembrane region" description="Helical" evidence="9">
    <location>
        <begin position="840"/>
        <end position="857"/>
    </location>
</feature>
<dbReference type="PANTHER" id="PTHR30081">
    <property type="entry name" value="PROTEIN-EXPORT MEMBRANE PROTEIN SEC"/>
    <property type="match status" value="1"/>
</dbReference>
<keyword evidence="6 9" id="KW-1133">Transmembrane helix</keyword>
<dbReference type="PANTHER" id="PTHR30081:SF1">
    <property type="entry name" value="PROTEIN TRANSLOCASE SUBUNIT SECD"/>
    <property type="match status" value="1"/>
</dbReference>
<evidence type="ECO:0000256" key="7">
    <source>
        <dbReference type="ARBA" id="ARBA00023010"/>
    </source>
</evidence>
<evidence type="ECO:0000313" key="14">
    <source>
        <dbReference type="EMBL" id="TXB65391.1"/>
    </source>
</evidence>
<evidence type="ECO:0000256" key="2">
    <source>
        <dbReference type="ARBA" id="ARBA00022448"/>
    </source>
</evidence>
<dbReference type="InterPro" id="IPR048631">
    <property type="entry name" value="SecD_1st"/>
</dbReference>
<dbReference type="RefSeq" id="WP_147100381.1">
    <property type="nucleotide sequence ID" value="NZ_VOOS01000003.1"/>
</dbReference>
<evidence type="ECO:0000256" key="6">
    <source>
        <dbReference type="ARBA" id="ARBA00022989"/>
    </source>
</evidence>
<gene>
    <name evidence="10" type="primary">secF</name>
    <name evidence="9" type="synonym">secD</name>
    <name evidence="14" type="ORF">FRY74_08180</name>
</gene>
<dbReference type="GO" id="GO:0006605">
    <property type="term" value="P:protein targeting"/>
    <property type="evidence" value="ECO:0007669"/>
    <property type="project" value="UniProtKB-UniRule"/>
</dbReference>
<feature type="domain" description="Protein export membrane protein SecD/SecF C-terminal" evidence="11">
    <location>
        <begin position="813"/>
        <end position="1002"/>
    </location>
</feature>
<dbReference type="InterPro" id="IPR048634">
    <property type="entry name" value="SecD_SecF_C"/>
</dbReference>
<dbReference type="InterPro" id="IPR054384">
    <property type="entry name" value="SecDF_P1_head"/>
</dbReference>